<dbReference type="CDD" id="cd01094">
    <property type="entry name" value="Alkanesulfonate_monoxygenase"/>
    <property type="match status" value="1"/>
</dbReference>
<proteinExistence type="predicted"/>
<dbReference type="PANTHER" id="PTHR42847:SF4">
    <property type="entry name" value="ALKANESULFONATE MONOOXYGENASE-RELATED"/>
    <property type="match status" value="1"/>
</dbReference>
<evidence type="ECO:0000313" key="7">
    <source>
        <dbReference type="Proteomes" id="UP001501371"/>
    </source>
</evidence>
<evidence type="ECO:0000256" key="4">
    <source>
        <dbReference type="ARBA" id="ARBA00023033"/>
    </source>
</evidence>
<organism evidence="6 7">
    <name type="scientific">Streptomyces hebeiensis</name>
    <dbReference type="NCBI Taxonomy" id="229486"/>
    <lineage>
        <taxon>Bacteria</taxon>
        <taxon>Bacillati</taxon>
        <taxon>Actinomycetota</taxon>
        <taxon>Actinomycetes</taxon>
        <taxon>Kitasatosporales</taxon>
        <taxon>Streptomycetaceae</taxon>
        <taxon>Streptomyces</taxon>
    </lineage>
</organism>
<evidence type="ECO:0000256" key="2">
    <source>
        <dbReference type="ARBA" id="ARBA00022643"/>
    </source>
</evidence>
<evidence type="ECO:0000256" key="3">
    <source>
        <dbReference type="ARBA" id="ARBA00023002"/>
    </source>
</evidence>
<evidence type="ECO:0000256" key="1">
    <source>
        <dbReference type="ARBA" id="ARBA00022630"/>
    </source>
</evidence>
<dbReference type="InterPro" id="IPR050172">
    <property type="entry name" value="SsuD_RutA_monooxygenase"/>
</dbReference>
<dbReference type="Proteomes" id="UP001501371">
    <property type="component" value="Unassembled WGS sequence"/>
</dbReference>
<evidence type="ECO:0000259" key="5">
    <source>
        <dbReference type="Pfam" id="PF00296"/>
    </source>
</evidence>
<keyword evidence="2" id="KW-0288">FMN</keyword>
<accession>A0ABN1V1F5</accession>
<gene>
    <name evidence="6" type="ORF">GCM10009654_54170</name>
</gene>
<dbReference type="InterPro" id="IPR036661">
    <property type="entry name" value="Luciferase-like_sf"/>
</dbReference>
<sequence>MFFGTPVRARHITRPARSFQTERSVMPVEFLGIAATHDGSETHPRSGASFDKEYTLRLARAHEDHGWDRVLFAYGSGSPDPAPAAAYIASRLDRLGILLAHRPNVSYPTFAAKTFATLDRISDGRLTVHFITGGNDHEQRREGDTLTKDERYARTREYIEIVKRIWTSHEPFDHEGEHYRFHDFVSDVFPVRQPRPDVSFGGSSPAAYAAGGAEADIYCLWGEPLERTAEQIEAVKAAARAAGRTTPPRIQVAFRPIIAPTEELAWEKAYRTVDTIKARRAQGEATVVRHHRGGEPENTGSRRLLSIARSGERFDRALWTPTAAATGGAGNSNALVGTPETVARALLDYYDLGVDIISARGYDLLGDAIDFGRYVIPLVRDEVAKRDAERSAQGARTPIEAGR</sequence>
<keyword evidence="1" id="KW-0285">Flavoprotein</keyword>
<reference evidence="6 7" key="1">
    <citation type="journal article" date="2019" name="Int. J. Syst. Evol. Microbiol.">
        <title>The Global Catalogue of Microorganisms (GCM) 10K type strain sequencing project: providing services to taxonomists for standard genome sequencing and annotation.</title>
        <authorList>
            <consortium name="The Broad Institute Genomics Platform"/>
            <consortium name="The Broad Institute Genome Sequencing Center for Infectious Disease"/>
            <person name="Wu L."/>
            <person name="Ma J."/>
        </authorList>
    </citation>
    <scope>NUCLEOTIDE SEQUENCE [LARGE SCALE GENOMIC DNA]</scope>
    <source>
        <strain evidence="6 7">JCM 12696</strain>
    </source>
</reference>
<dbReference type="Pfam" id="PF00296">
    <property type="entry name" value="Bac_luciferase"/>
    <property type="match status" value="1"/>
</dbReference>
<dbReference type="EMBL" id="BAAAKV010000059">
    <property type="protein sequence ID" value="GAA1189828.1"/>
    <property type="molecule type" value="Genomic_DNA"/>
</dbReference>
<keyword evidence="4" id="KW-0503">Monooxygenase</keyword>
<name>A0ABN1V1F5_9ACTN</name>
<dbReference type="InterPro" id="IPR011251">
    <property type="entry name" value="Luciferase-like_dom"/>
</dbReference>
<dbReference type="PANTHER" id="PTHR42847">
    <property type="entry name" value="ALKANESULFONATE MONOOXYGENASE"/>
    <property type="match status" value="1"/>
</dbReference>
<evidence type="ECO:0000313" key="6">
    <source>
        <dbReference type="EMBL" id="GAA1189828.1"/>
    </source>
</evidence>
<dbReference type="SUPFAM" id="SSF51679">
    <property type="entry name" value="Bacterial luciferase-like"/>
    <property type="match status" value="1"/>
</dbReference>
<feature type="domain" description="Luciferase-like" evidence="5">
    <location>
        <begin position="34"/>
        <end position="355"/>
    </location>
</feature>
<protein>
    <submittedName>
        <fullName evidence="6">LLM class flavin-dependent oxidoreductase</fullName>
    </submittedName>
</protein>
<keyword evidence="3" id="KW-0560">Oxidoreductase</keyword>
<dbReference type="Gene3D" id="3.20.20.30">
    <property type="entry name" value="Luciferase-like domain"/>
    <property type="match status" value="1"/>
</dbReference>
<keyword evidence="7" id="KW-1185">Reference proteome</keyword>
<comment type="caution">
    <text evidence="6">The sequence shown here is derived from an EMBL/GenBank/DDBJ whole genome shotgun (WGS) entry which is preliminary data.</text>
</comment>